<dbReference type="Pfam" id="PF00329">
    <property type="entry name" value="Complex1_30kDa"/>
    <property type="match status" value="1"/>
</dbReference>
<gene>
    <name evidence="3" type="ORF">METZ01_LOCUS380331</name>
</gene>
<feature type="non-terminal residue" evidence="3">
    <location>
        <position position="1"/>
    </location>
</feature>
<evidence type="ECO:0000313" key="3">
    <source>
        <dbReference type="EMBL" id="SVD27477.1"/>
    </source>
</evidence>
<dbReference type="AlphaFoldDB" id="A0A382U0I4"/>
<reference evidence="3" key="1">
    <citation type="submission" date="2018-05" db="EMBL/GenBank/DDBJ databases">
        <authorList>
            <person name="Lanie J.A."/>
            <person name="Ng W.-L."/>
            <person name="Kazmierczak K.M."/>
            <person name="Andrzejewski T.M."/>
            <person name="Davidsen T.M."/>
            <person name="Wayne K.J."/>
            <person name="Tettelin H."/>
            <person name="Glass J.I."/>
            <person name="Rusch D."/>
            <person name="Podicherti R."/>
            <person name="Tsui H.-C.T."/>
            <person name="Winkler M.E."/>
        </authorList>
    </citation>
    <scope>NUCLEOTIDE SEQUENCE</scope>
</reference>
<name>A0A382U0I4_9ZZZZ</name>
<dbReference type="EMBL" id="UINC01140367">
    <property type="protein sequence ID" value="SVD27477.1"/>
    <property type="molecule type" value="Genomic_DNA"/>
</dbReference>
<dbReference type="SUPFAM" id="SSF143243">
    <property type="entry name" value="Nqo5-like"/>
    <property type="match status" value="1"/>
</dbReference>
<sequence length="193" mass="21735">VAQRRQVEIAPPLVTNPDLDGRPMIGEELIRLAGVSASSEQDYATRGYHGEHEAAPEAMPEVAALFRDAGYHLENLTCLDQRAVEEMGHFSIVYQFGRYDELDRQVVRAKLTDDRPATSIANVFPGADWYEREVFDMHGVGVEGHPDLKRILMPLDYIGHPLRKDFVDQDTLRYQLSGVVLEEEVKEEAAGDK</sequence>
<comment type="similarity">
    <text evidence="1">Belongs to the complex I 30 kDa subunit family.</text>
</comment>
<dbReference type="InterPro" id="IPR037232">
    <property type="entry name" value="NADH_quin_OxRdtase_su_C/D-like"/>
</dbReference>
<protein>
    <recommendedName>
        <fullName evidence="2">NADH:ubiquinone oxidoreductase 30kDa subunit domain-containing protein</fullName>
    </recommendedName>
</protein>
<dbReference type="PANTHER" id="PTHR10884">
    <property type="entry name" value="NADH DEHYDROGENASE UBIQUINONE IRON-SULFUR PROTEIN 3"/>
    <property type="match status" value="1"/>
</dbReference>
<accession>A0A382U0I4</accession>
<dbReference type="Gene3D" id="3.30.460.80">
    <property type="entry name" value="NADH:ubiquinone oxidoreductase, 30kDa subunit"/>
    <property type="match status" value="1"/>
</dbReference>
<evidence type="ECO:0000256" key="1">
    <source>
        <dbReference type="ARBA" id="ARBA00007569"/>
    </source>
</evidence>
<dbReference type="GO" id="GO:0008137">
    <property type="term" value="F:NADH dehydrogenase (ubiquinone) activity"/>
    <property type="evidence" value="ECO:0007669"/>
    <property type="project" value="InterPro"/>
</dbReference>
<feature type="domain" description="NADH:ubiquinone oxidoreductase 30kDa subunit" evidence="2">
    <location>
        <begin position="54"/>
        <end position="167"/>
    </location>
</feature>
<dbReference type="InterPro" id="IPR001268">
    <property type="entry name" value="NADH_UbQ_OxRdtase_30kDa_su"/>
</dbReference>
<dbReference type="PANTHER" id="PTHR10884:SF14">
    <property type="entry name" value="NADH DEHYDROGENASE [UBIQUINONE] IRON-SULFUR PROTEIN 3, MITOCHONDRIAL"/>
    <property type="match status" value="1"/>
</dbReference>
<evidence type="ECO:0000259" key="2">
    <source>
        <dbReference type="Pfam" id="PF00329"/>
    </source>
</evidence>
<organism evidence="3">
    <name type="scientific">marine metagenome</name>
    <dbReference type="NCBI Taxonomy" id="408172"/>
    <lineage>
        <taxon>unclassified sequences</taxon>
        <taxon>metagenomes</taxon>
        <taxon>ecological metagenomes</taxon>
    </lineage>
</organism>
<proteinExistence type="inferred from homology"/>